<dbReference type="Pfam" id="PF07816">
    <property type="entry name" value="DUF1645"/>
    <property type="match status" value="1"/>
</dbReference>
<dbReference type="KEGG" id="dcr:108220409"/>
<name>A0A164ZPZ0_DAUCS</name>
<reference evidence="2" key="2">
    <citation type="submission" date="2022-03" db="EMBL/GenBank/DDBJ databases">
        <title>Draft title - Genomic analysis of global carrot germplasm unveils the trajectory of domestication and the origin of high carotenoid orange carrot.</title>
        <authorList>
            <person name="Iorizzo M."/>
            <person name="Ellison S."/>
            <person name="Senalik D."/>
            <person name="Macko-Podgorni A."/>
            <person name="Grzebelus D."/>
            <person name="Bostan H."/>
            <person name="Rolling W."/>
            <person name="Curaba J."/>
            <person name="Simon P."/>
        </authorList>
    </citation>
    <scope>NUCLEOTIDE SEQUENCE</scope>
    <source>
        <tissue evidence="2">Leaf</tissue>
    </source>
</reference>
<accession>A0A164ZPZ0</accession>
<dbReference type="OMA" id="SPYRWEA"/>
<dbReference type="OrthoDB" id="667051at2759"/>
<dbReference type="PANTHER" id="PTHR33095:SF14">
    <property type="entry name" value="AR781"/>
    <property type="match status" value="1"/>
</dbReference>
<keyword evidence="3" id="KW-1185">Reference proteome</keyword>
<sequence>MGETEVILPSQSMIDFEFTNVSNSPGFTAPSSPARIGDYYFSAPTSPRHLSQFYSELDEFLMNNSVDNDVIRRNSVSSAMPGVAKSGFTKSDVFEDDFAFDVSLEMDAASLTADVLFDGGKIKPQEVNKNSDILRDEEMIRGRERSVSSLSSSQSRHRVTRSLSPMRVSEYPWEEEFKHQQQQQQRKNFNQLNSKQPSSKPNLTSSVSALSSTSSKGHKKWKLKDFFLFRSASEGRATDKADPLKKYASLFRKQEDVRSSSFRSIHHDQGNSISSKRKGKGPVSAHELHYTINRAVSEDLKKKTFLPYKQGILGRLSFNPAVHAIANGFGFSRK</sequence>
<feature type="region of interest" description="Disordered" evidence="1">
    <location>
        <begin position="133"/>
        <end position="214"/>
    </location>
</feature>
<feature type="compositionally biased region" description="Polar residues" evidence="1">
    <location>
        <begin position="186"/>
        <end position="202"/>
    </location>
</feature>
<feature type="region of interest" description="Disordered" evidence="1">
    <location>
        <begin position="261"/>
        <end position="282"/>
    </location>
</feature>
<protein>
    <submittedName>
        <fullName evidence="2">Uncharacterized protein</fullName>
    </submittedName>
</protein>
<evidence type="ECO:0000313" key="3">
    <source>
        <dbReference type="Proteomes" id="UP000077755"/>
    </source>
</evidence>
<reference evidence="2" key="1">
    <citation type="journal article" date="2016" name="Nat. Genet.">
        <title>A high-quality carrot genome assembly provides new insights into carotenoid accumulation and asterid genome evolution.</title>
        <authorList>
            <person name="Iorizzo M."/>
            <person name="Ellison S."/>
            <person name="Senalik D."/>
            <person name="Zeng P."/>
            <person name="Satapoomin P."/>
            <person name="Huang J."/>
            <person name="Bowman M."/>
            <person name="Iovene M."/>
            <person name="Sanseverino W."/>
            <person name="Cavagnaro P."/>
            <person name="Yildiz M."/>
            <person name="Macko-Podgorni A."/>
            <person name="Moranska E."/>
            <person name="Grzebelus E."/>
            <person name="Grzebelus D."/>
            <person name="Ashrafi H."/>
            <person name="Zheng Z."/>
            <person name="Cheng S."/>
            <person name="Spooner D."/>
            <person name="Van Deynze A."/>
            <person name="Simon P."/>
        </authorList>
    </citation>
    <scope>NUCLEOTIDE SEQUENCE</scope>
    <source>
        <tissue evidence="2">Leaf</tissue>
    </source>
</reference>
<evidence type="ECO:0000256" key="1">
    <source>
        <dbReference type="SAM" id="MobiDB-lite"/>
    </source>
</evidence>
<dbReference type="PANTHER" id="PTHR33095">
    <property type="entry name" value="OS07G0619500 PROTEIN"/>
    <property type="match status" value="1"/>
</dbReference>
<evidence type="ECO:0000313" key="2">
    <source>
        <dbReference type="EMBL" id="WOH02883.1"/>
    </source>
</evidence>
<dbReference type="Gramene" id="KZM96227">
    <property type="protein sequence ID" value="KZM96227"/>
    <property type="gene ID" value="DCAR_019469"/>
</dbReference>
<dbReference type="InterPro" id="IPR012442">
    <property type="entry name" value="DUF1645_plant"/>
</dbReference>
<dbReference type="Proteomes" id="UP000077755">
    <property type="component" value="Chromosome 5"/>
</dbReference>
<organism evidence="2 3">
    <name type="scientific">Daucus carota subsp. sativus</name>
    <name type="common">Carrot</name>
    <dbReference type="NCBI Taxonomy" id="79200"/>
    <lineage>
        <taxon>Eukaryota</taxon>
        <taxon>Viridiplantae</taxon>
        <taxon>Streptophyta</taxon>
        <taxon>Embryophyta</taxon>
        <taxon>Tracheophyta</taxon>
        <taxon>Spermatophyta</taxon>
        <taxon>Magnoliopsida</taxon>
        <taxon>eudicotyledons</taxon>
        <taxon>Gunneridae</taxon>
        <taxon>Pentapetalae</taxon>
        <taxon>asterids</taxon>
        <taxon>campanulids</taxon>
        <taxon>Apiales</taxon>
        <taxon>Apiaceae</taxon>
        <taxon>Apioideae</taxon>
        <taxon>Scandiceae</taxon>
        <taxon>Daucinae</taxon>
        <taxon>Daucus</taxon>
        <taxon>Daucus sect. Daucus</taxon>
    </lineage>
</organism>
<feature type="compositionally biased region" description="Low complexity" evidence="1">
    <location>
        <begin position="203"/>
        <end position="214"/>
    </location>
</feature>
<proteinExistence type="predicted"/>
<dbReference type="AlphaFoldDB" id="A0A164ZPZ0"/>
<feature type="compositionally biased region" description="Basic and acidic residues" evidence="1">
    <location>
        <begin position="133"/>
        <end position="146"/>
    </location>
</feature>
<dbReference type="EMBL" id="CP093347">
    <property type="protein sequence ID" value="WOH02883.1"/>
    <property type="molecule type" value="Genomic_DNA"/>
</dbReference>
<gene>
    <name evidence="2" type="ORF">DCAR_0522273</name>
</gene>